<dbReference type="NCBIfam" id="TIGR01879">
    <property type="entry name" value="hydantase"/>
    <property type="match status" value="1"/>
</dbReference>
<protein>
    <recommendedName>
        <fullName evidence="5">N-carbamoyl-L-amino acid hydrolase</fullName>
    </recommendedName>
</protein>
<reference evidence="3 4" key="1">
    <citation type="journal article" date="2018" name="IMA Fungus">
        <title>IMA Genome-F 9: Draft genome sequence of Annulohypoxylon stygium, Aspergillus mulundensis, Berkeleyomyces basicola (syn. Thielaviopsis basicola), Ceratocystis smalleyi, two Cercospora beticola strains, Coleophoma cylindrospora, Fusarium fracticaudum, Phialophora cf. hyalina, and Morchella septimelata.</title>
        <authorList>
            <person name="Wingfield B.D."/>
            <person name="Bills G.F."/>
            <person name="Dong Y."/>
            <person name="Huang W."/>
            <person name="Nel W.J."/>
            <person name="Swalarsk-Parry B.S."/>
            <person name="Vaghefi N."/>
            <person name="Wilken P.M."/>
            <person name="An Z."/>
            <person name="de Beer Z.W."/>
            <person name="De Vos L."/>
            <person name="Chen L."/>
            <person name="Duong T.A."/>
            <person name="Gao Y."/>
            <person name="Hammerbacher A."/>
            <person name="Kikkert J.R."/>
            <person name="Li Y."/>
            <person name="Li H."/>
            <person name="Li K."/>
            <person name="Li Q."/>
            <person name="Liu X."/>
            <person name="Ma X."/>
            <person name="Naidoo K."/>
            <person name="Pethybridge S.J."/>
            <person name="Sun J."/>
            <person name="Steenkamp E.T."/>
            <person name="van der Nest M.A."/>
            <person name="van Wyk S."/>
            <person name="Wingfield M.J."/>
            <person name="Xiong C."/>
            <person name="Yue Q."/>
            <person name="Zhang X."/>
        </authorList>
    </citation>
    <scope>NUCLEOTIDE SEQUENCE [LARGE SCALE GENOMIC DNA]</scope>
    <source>
        <strain evidence="3 4">BP5796</strain>
    </source>
</reference>
<dbReference type="Gene3D" id="3.30.70.360">
    <property type="match status" value="1"/>
</dbReference>
<comment type="caution">
    <text evidence="3">The sequence shown here is derived from an EMBL/GenBank/DDBJ whole genome shotgun (WGS) entry which is preliminary data.</text>
</comment>
<evidence type="ECO:0000256" key="1">
    <source>
        <dbReference type="ARBA" id="ARBA00006247"/>
    </source>
</evidence>
<dbReference type="Pfam" id="PF01546">
    <property type="entry name" value="Peptidase_M20"/>
    <property type="match status" value="1"/>
</dbReference>
<dbReference type="PANTHER" id="PTHR32494">
    <property type="entry name" value="ALLANTOATE DEIMINASE-RELATED"/>
    <property type="match status" value="1"/>
</dbReference>
<dbReference type="EMBL" id="PDLN01000023">
    <property type="protein sequence ID" value="RDW57371.1"/>
    <property type="molecule type" value="Genomic_DNA"/>
</dbReference>
<evidence type="ECO:0000313" key="3">
    <source>
        <dbReference type="EMBL" id="RDW57371.1"/>
    </source>
</evidence>
<dbReference type="NCBIfam" id="NF006771">
    <property type="entry name" value="PRK09290.1-5"/>
    <property type="match status" value="1"/>
</dbReference>
<keyword evidence="2" id="KW-0378">Hydrolase</keyword>
<evidence type="ECO:0000256" key="2">
    <source>
        <dbReference type="ARBA" id="ARBA00022801"/>
    </source>
</evidence>
<dbReference type="OrthoDB" id="4676at2759"/>
<evidence type="ECO:0008006" key="5">
    <source>
        <dbReference type="Google" id="ProtNLM"/>
    </source>
</evidence>
<dbReference type="Gene3D" id="3.40.630.10">
    <property type="entry name" value="Zn peptidases"/>
    <property type="match status" value="1"/>
</dbReference>
<proteinExistence type="inferred from homology"/>
<dbReference type="PIRSF" id="PIRSF001235">
    <property type="entry name" value="Amidase_carbamoylase"/>
    <property type="match status" value="1"/>
</dbReference>
<dbReference type="SUPFAM" id="SSF53187">
    <property type="entry name" value="Zn-dependent exopeptidases"/>
    <property type="match status" value="1"/>
</dbReference>
<dbReference type="InterPro" id="IPR002933">
    <property type="entry name" value="Peptidase_M20"/>
</dbReference>
<dbReference type="AlphaFoldDB" id="A0A3D8Q6D7"/>
<dbReference type="InterPro" id="IPR036264">
    <property type="entry name" value="Bact_exopeptidase_dim_dom"/>
</dbReference>
<comment type="similarity">
    <text evidence="1">Belongs to the peptidase M20A family.</text>
</comment>
<gene>
    <name evidence="3" type="ORF">BP5796_12821</name>
</gene>
<dbReference type="SUPFAM" id="SSF55031">
    <property type="entry name" value="Bacterial exopeptidase dimerisation domain"/>
    <property type="match status" value="1"/>
</dbReference>
<name>A0A3D8Q6D7_9HELO</name>
<accession>A0A3D8Q6D7</accession>
<dbReference type="CDD" id="cd03884">
    <property type="entry name" value="M20_bAS"/>
    <property type="match status" value="1"/>
</dbReference>
<dbReference type="GO" id="GO:0016813">
    <property type="term" value="F:hydrolase activity, acting on carbon-nitrogen (but not peptide) bonds, in linear amidines"/>
    <property type="evidence" value="ECO:0007669"/>
    <property type="project" value="InterPro"/>
</dbReference>
<dbReference type="Proteomes" id="UP000256328">
    <property type="component" value="Unassembled WGS sequence"/>
</dbReference>
<organism evidence="3 4">
    <name type="scientific">Coleophoma crateriformis</name>
    <dbReference type="NCBI Taxonomy" id="565419"/>
    <lineage>
        <taxon>Eukaryota</taxon>
        <taxon>Fungi</taxon>
        <taxon>Dikarya</taxon>
        <taxon>Ascomycota</taxon>
        <taxon>Pezizomycotina</taxon>
        <taxon>Leotiomycetes</taxon>
        <taxon>Helotiales</taxon>
        <taxon>Dermateaceae</taxon>
        <taxon>Coleophoma</taxon>
    </lineage>
</organism>
<dbReference type="InterPro" id="IPR010158">
    <property type="entry name" value="Amidase_Cbmase"/>
</dbReference>
<dbReference type="NCBIfam" id="NF006769">
    <property type="entry name" value="PRK09290.1-3"/>
    <property type="match status" value="1"/>
</dbReference>
<evidence type="ECO:0000313" key="4">
    <source>
        <dbReference type="Proteomes" id="UP000256328"/>
    </source>
</evidence>
<keyword evidence="4" id="KW-1185">Reference proteome</keyword>
<dbReference type="PANTHER" id="PTHR32494:SF5">
    <property type="entry name" value="ALLANTOATE AMIDOHYDROLASE"/>
    <property type="match status" value="1"/>
</dbReference>
<sequence>MSTTLLSSRAAVVAHNSPIFNYGAFSRIPWKRTFTQSVRVLAPAGLKVNQTRLWDSIHHTAQWSTSTAGGVKRLTLTDEDKSVREWFRKTTQDYGCTVKVDAMGNMFAIRSGKSKIVPPIGIGSHLDTQPAGGCYDGILGVQAGVEILKVLQENKIETFAPIAVINWTNEEGARFNTGMLGSGVWAGVVELQKAYDHQDADGKLFKDELQRIGFLGDTEASHKANPLSAHFELHIEQGPVLEDTKQAVGVVNGVQGMGWLMVTVQGSSQHCGTTPMERRADALLAASKMIIRVNEIAYQFGGLATVGVINSEPQSPGTVPGKTVFSVDLCHLDNPTMDKMFQTAQDDFKMIAKENKVEVDAVQIWRSAGVRFHPDCIDCVRSAAIASVGDKHIELPAGAGHDSVNTSYHCPTSMVFIPSKNGLSHHPDEYSSPEDCALGAQVMLDSILRYDDKMRNSAL</sequence>